<dbReference type="RefSeq" id="WP_127697670.1">
    <property type="nucleotide sequence ID" value="NZ_SACS01000002.1"/>
</dbReference>
<comment type="caution">
    <text evidence="2">The sequence shown here is derived from an EMBL/GenBank/DDBJ whole genome shotgun (WGS) entry which is preliminary data.</text>
</comment>
<dbReference type="PANTHER" id="PTHR12526:SF630">
    <property type="entry name" value="GLYCOSYLTRANSFERASE"/>
    <property type="match status" value="1"/>
</dbReference>
<proteinExistence type="predicted"/>
<evidence type="ECO:0000313" key="2">
    <source>
        <dbReference type="EMBL" id="RVU41288.1"/>
    </source>
</evidence>
<evidence type="ECO:0000259" key="1">
    <source>
        <dbReference type="Pfam" id="PF13579"/>
    </source>
</evidence>
<dbReference type="Gene3D" id="3.40.50.2000">
    <property type="entry name" value="Glycogen Phosphorylase B"/>
    <property type="match status" value="2"/>
</dbReference>
<dbReference type="EMBL" id="SACS01000002">
    <property type="protein sequence ID" value="RVU41288.1"/>
    <property type="molecule type" value="Genomic_DNA"/>
</dbReference>
<protein>
    <submittedName>
        <fullName evidence="2">Glycosyltransferase family 1 protein</fullName>
    </submittedName>
</protein>
<dbReference type="OrthoDB" id="9775208at2"/>
<dbReference type="AlphaFoldDB" id="A0A437R3D6"/>
<dbReference type="Proteomes" id="UP000283077">
    <property type="component" value="Unassembled WGS sequence"/>
</dbReference>
<dbReference type="InterPro" id="IPR028098">
    <property type="entry name" value="Glyco_trans_4-like_N"/>
</dbReference>
<keyword evidence="2" id="KW-0808">Transferase</keyword>
<sequence length="378" mass="42096">MKKKLFIVTTVPDTFEYILSSQPGFLNQHFHVIVVSSNPERIAKFARSEGVDFATVEMARGIAPLQDLKSIWNMVLLLLRLRPDVVHSYTPKAGMVCAIAGFIARVPVRIHTFTGLIFPACGGFKQRLLQTIDWFVCKLNTNIVPEGQGVLSDLTPICQKPLKVIGNGNIAGIDLGYFDWRNQQVQTAAAELRQQYQLQDKKVFCFIGRLNADKGLQELCQAFAALDQTQTALLIVGGLDDEKPITEATLQQIRQVPGIIWLGFQADVRPALSAADVFVLPSYREGFPNVLLQACAMAKPSLVTNVSGSNEVVQQDVNGWIVPVKDSGALHIQMAGILQISNAELRQKGQNALHLVTERFERRSYQQHLLQFYQDILR</sequence>
<dbReference type="SUPFAM" id="SSF53756">
    <property type="entry name" value="UDP-Glycosyltransferase/glycogen phosphorylase"/>
    <property type="match status" value="1"/>
</dbReference>
<dbReference type="CDD" id="cd03808">
    <property type="entry name" value="GT4_CapM-like"/>
    <property type="match status" value="1"/>
</dbReference>
<keyword evidence="3" id="KW-1185">Reference proteome</keyword>
<gene>
    <name evidence="2" type="ORF">EOE67_03555</name>
</gene>
<dbReference type="Pfam" id="PF13579">
    <property type="entry name" value="Glyco_trans_4_4"/>
    <property type="match status" value="1"/>
</dbReference>
<dbReference type="PANTHER" id="PTHR12526">
    <property type="entry name" value="GLYCOSYLTRANSFERASE"/>
    <property type="match status" value="1"/>
</dbReference>
<feature type="domain" description="Glycosyltransferase subfamily 4-like N-terminal" evidence="1">
    <location>
        <begin position="31"/>
        <end position="131"/>
    </location>
</feature>
<accession>A0A437R3D6</accession>
<name>A0A437R3D6_9GAMM</name>
<evidence type="ECO:0000313" key="3">
    <source>
        <dbReference type="Proteomes" id="UP000283077"/>
    </source>
</evidence>
<dbReference type="GO" id="GO:0016757">
    <property type="term" value="F:glycosyltransferase activity"/>
    <property type="evidence" value="ECO:0007669"/>
    <property type="project" value="UniProtKB-ARBA"/>
</dbReference>
<organism evidence="2 3">
    <name type="scientific">Rheinheimera riviphila</name>
    <dbReference type="NCBI Taxonomy" id="1834037"/>
    <lineage>
        <taxon>Bacteria</taxon>
        <taxon>Pseudomonadati</taxon>
        <taxon>Pseudomonadota</taxon>
        <taxon>Gammaproteobacteria</taxon>
        <taxon>Chromatiales</taxon>
        <taxon>Chromatiaceae</taxon>
        <taxon>Rheinheimera</taxon>
    </lineage>
</organism>
<dbReference type="Pfam" id="PF13692">
    <property type="entry name" value="Glyco_trans_1_4"/>
    <property type="match status" value="1"/>
</dbReference>
<reference evidence="2 3" key="1">
    <citation type="submission" date="2019-01" db="EMBL/GenBank/DDBJ databases">
        <authorList>
            <person name="Chen W.-M."/>
        </authorList>
    </citation>
    <scope>NUCLEOTIDE SEQUENCE [LARGE SCALE GENOMIC DNA]</scope>
    <source>
        <strain evidence="2 3">KYPC3</strain>
    </source>
</reference>